<dbReference type="Pfam" id="PF00589">
    <property type="entry name" value="Phage_integrase"/>
    <property type="match status" value="1"/>
</dbReference>
<dbReference type="EMBL" id="AHYS01000006">
    <property type="protein sequence ID" value="ESK61300.1"/>
    <property type="molecule type" value="Genomic_DNA"/>
</dbReference>
<dbReference type="OrthoDB" id="9803188at2"/>
<keyword evidence="6" id="KW-1185">Reference proteome</keyword>
<sequence length="395" mass="45966">MIKDINGTVKKMTDNKYKLLVTYYNDFEERQRKQKVIEVDSTRKAYVALDEWIEELTRNGFGSLDKITLETFYKKMWMKDAESLLESRSYLDYMKIMDTRIIPTFGSMKIKSIRTFHIQNYINQAKNLKNGNELAYTTKKKILNVLSSVFNLAIDVYRIMDESPVEKVKIKRKKKEVKKVCKPYNLSEINLFLKAANKPKTSLDTKAFLLTAFVTGARESELAGLLESDIDFNQKKIWIHQRITKRPKFEEDDLKEEYYCAPGTKTGDELTMVVPDDYLKVMKEFILMKKKQRLTLGINSDKAYLFGNADGSFVLPTSLYRKWTRFAKRNNLRVIRLHDIRHTTASFLAADPTVPLKVIQERLGHKDIRTTMNMYASALEESDIIASNAISSVFR</sequence>
<keyword evidence="2" id="KW-0229">DNA integration</keyword>
<comment type="similarity">
    <text evidence="1">Belongs to the 'phage' integrase family.</text>
</comment>
<proteinExistence type="inferred from homology"/>
<name>S1QZ09_9ENTE</name>
<dbReference type="Gene3D" id="1.10.150.130">
    <property type="match status" value="1"/>
</dbReference>
<organism evidence="5 6">
    <name type="scientific">Enterococcus cecorum DSM 20682 = ATCC 43198</name>
    <dbReference type="NCBI Taxonomy" id="1121864"/>
    <lineage>
        <taxon>Bacteria</taxon>
        <taxon>Bacillati</taxon>
        <taxon>Bacillota</taxon>
        <taxon>Bacilli</taxon>
        <taxon>Lactobacillales</taxon>
        <taxon>Enterococcaceae</taxon>
        <taxon>Enterococcus</taxon>
    </lineage>
</organism>
<gene>
    <name evidence="5" type="ORF">OMO_01360</name>
</gene>
<dbReference type="InterPro" id="IPR002104">
    <property type="entry name" value="Integrase_catalytic"/>
</dbReference>
<dbReference type="PATRIC" id="fig|1121864.4.peg.694"/>
<evidence type="ECO:0000256" key="2">
    <source>
        <dbReference type="ARBA" id="ARBA00022908"/>
    </source>
</evidence>
<evidence type="ECO:0000256" key="3">
    <source>
        <dbReference type="ARBA" id="ARBA00023125"/>
    </source>
</evidence>
<reference evidence="5 6" key="1">
    <citation type="submission" date="2013-10" db="EMBL/GenBank/DDBJ databases">
        <title>The Genome Sequence of Enterococcus cecorum DSM 20682 (= ATCC 43198) (Illumina assembly).</title>
        <authorList>
            <consortium name="The Broad Institute Genomics Platform"/>
            <consortium name="The Broad Institute Genome Sequencing Center for Infectious Disease"/>
            <person name="Earl A."/>
            <person name="Russ C."/>
            <person name="Gilmore M."/>
            <person name="Surin D."/>
            <person name="Walker B."/>
            <person name="Young S."/>
            <person name="Zeng Q."/>
            <person name="Gargeya S."/>
            <person name="Fitzgerald M."/>
            <person name="Haas B."/>
            <person name="Abouelleil A."/>
            <person name="Allen A.W."/>
            <person name="Alvarado L."/>
            <person name="Arachchi H.M."/>
            <person name="Berlin A.M."/>
            <person name="Chapman S.B."/>
            <person name="Gainer-Dewar J."/>
            <person name="Goldberg J."/>
            <person name="Griggs A."/>
            <person name="Gujja S."/>
            <person name="Hansen M."/>
            <person name="Howarth C."/>
            <person name="Imamovic A."/>
            <person name="Ireland A."/>
            <person name="Larimer J."/>
            <person name="McCowan C."/>
            <person name="Murphy C."/>
            <person name="Pearson M."/>
            <person name="Poon T.W."/>
            <person name="Priest M."/>
            <person name="Roberts A."/>
            <person name="Saif S."/>
            <person name="Shea T."/>
            <person name="Sisk P."/>
            <person name="Sykes S."/>
            <person name="Wortman J."/>
            <person name="Nusbaum C."/>
            <person name="Birren B."/>
        </authorList>
    </citation>
    <scope>NUCLEOTIDE SEQUENCE [LARGE SCALE GENOMIC DNA]</scope>
    <source>
        <strain evidence="5 6">ATCC 43198</strain>
    </source>
</reference>
<dbReference type="HOGENOM" id="CLU_027562_17_1_9"/>
<protein>
    <submittedName>
        <fullName evidence="5">Uncharacterized protein</fullName>
    </submittedName>
</protein>
<comment type="caution">
    <text evidence="5">The sequence shown here is derived from an EMBL/GenBank/DDBJ whole genome shotgun (WGS) entry which is preliminary data.</text>
</comment>
<dbReference type="RefSeq" id="WP_016250882.1">
    <property type="nucleotide sequence ID" value="NZ_ASWI01000003.1"/>
</dbReference>
<dbReference type="AlphaFoldDB" id="S1QZ09"/>
<dbReference type="eggNOG" id="COG0582">
    <property type="taxonomic scope" value="Bacteria"/>
</dbReference>
<dbReference type="InterPro" id="IPR013762">
    <property type="entry name" value="Integrase-like_cat_sf"/>
</dbReference>
<dbReference type="Proteomes" id="UP000017415">
    <property type="component" value="Unassembled WGS sequence"/>
</dbReference>
<accession>S1QZ09</accession>
<dbReference type="InterPro" id="IPR004107">
    <property type="entry name" value="Integrase_SAM-like_N"/>
</dbReference>
<dbReference type="GO" id="GO:0015074">
    <property type="term" value="P:DNA integration"/>
    <property type="evidence" value="ECO:0007669"/>
    <property type="project" value="UniProtKB-KW"/>
</dbReference>
<dbReference type="GO" id="GO:0006310">
    <property type="term" value="P:DNA recombination"/>
    <property type="evidence" value="ECO:0007669"/>
    <property type="project" value="UniProtKB-KW"/>
</dbReference>
<dbReference type="PANTHER" id="PTHR30349:SF64">
    <property type="entry name" value="PROPHAGE INTEGRASE INTD-RELATED"/>
    <property type="match status" value="1"/>
</dbReference>
<evidence type="ECO:0000256" key="1">
    <source>
        <dbReference type="ARBA" id="ARBA00008857"/>
    </source>
</evidence>
<dbReference type="PROSITE" id="PS51898">
    <property type="entry name" value="TYR_RECOMBINASE"/>
    <property type="match status" value="1"/>
</dbReference>
<dbReference type="GO" id="GO:0003677">
    <property type="term" value="F:DNA binding"/>
    <property type="evidence" value="ECO:0007669"/>
    <property type="project" value="UniProtKB-KW"/>
</dbReference>
<keyword evidence="4" id="KW-0233">DNA recombination</keyword>
<dbReference type="Pfam" id="PF14659">
    <property type="entry name" value="Phage_int_SAM_3"/>
    <property type="match status" value="1"/>
</dbReference>
<dbReference type="Gene3D" id="1.10.443.10">
    <property type="entry name" value="Intergrase catalytic core"/>
    <property type="match status" value="1"/>
</dbReference>
<dbReference type="CDD" id="cd01189">
    <property type="entry name" value="INT_ICEBs1_C_like"/>
    <property type="match status" value="1"/>
</dbReference>
<dbReference type="GeneID" id="60872496"/>
<evidence type="ECO:0000313" key="5">
    <source>
        <dbReference type="EMBL" id="ESK61300.1"/>
    </source>
</evidence>
<keyword evidence="3" id="KW-0238">DNA-binding</keyword>
<dbReference type="InterPro" id="IPR011010">
    <property type="entry name" value="DNA_brk_join_enz"/>
</dbReference>
<evidence type="ECO:0000256" key="4">
    <source>
        <dbReference type="ARBA" id="ARBA00023172"/>
    </source>
</evidence>
<dbReference type="InterPro" id="IPR010998">
    <property type="entry name" value="Integrase_recombinase_N"/>
</dbReference>
<dbReference type="SUPFAM" id="SSF56349">
    <property type="entry name" value="DNA breaking-rejoining enzymes"/>
    <property type="match status" value="1"/>
</dbReference>
<evidence type="ECO:0000313" key="6">
    <source>
        <dbReference type="Proteomes" id="UP000017415"/>
    </source>
</evidence>
<dbReference type="PANTHER" id="PTHR30349">
    <property type="entry name" value="PHAGE INTEGRASE-RELATED"/>
    <property type="match status" value="1"/>
</dbReference>
<dbReference type="InterPro" id="IPR050090">
    <property type="entry name" value="Tyrosine_recombinase_XerCD"/>
</dbReference>